<evidence type="ECO:0000313" key="2">
    <source>
        <dbReference type="WBParaSite" id="JU765_v2.g12770.t1"/>
    </source>
</evidence>
<protein>
    <submittedName>
        <fullName evidence="2">Uncharacterized protein</fullName>
    </submittedName>
</protein>
<dbReference type="Proteomes" id="UP000887576">
    <property type="component" value="Unplaced"/>
</dbReference>
<proteinExistence type="predicted"/>
<accession>A0AC34Q434</accession>
<reference evidence="2" key="1">
    <citation type="submission" date="2022-11" db="UniProtKB">
        <authorList>
            <consortium name="WormBaseParasite"/>
        </authorList>
    </citation>
    <scope>IDENTIFICATION</scope>
</reference>
<organism evidence="1 2">
    <name type="scientific">Panagrolaimus sp. JU765</name>
    <dbReference type="NCBI Taxonomy" id="591449"/>
    <lineage>
        <taxon>Eukaryota</taxon>
        <taxon>Metazoa</taxon>
        <taxon>Ecdysozoa</taxon>
        <taxon>Nematoda</taxon>
        <taxon>Chromadorea</taxon>
        <taxon>Rhabditida</taxon>
        <taxon>Tylenchina</taxon>
        <taxon>Panagrolaimomorpha</taxon>
        <taxon>Panagrolaimoidea</taxon>
        <taxon>Panagrolaimidae</taxon>
        <taxon>Panagrolaimus</taxon>
    </lineage>
</organism>
<evidence type="ECO:0000313" key="1">
    <source>
        <dbReference type="Proteomes" id="UP000887576"/>
    </source>
</evidence>
<dbReference type="WBParaSite" id="JU765_v2.g12770.t1">
    <property type="protein sequence ID" value="JU765_v2.g12770.t1"/>
    <property type="gene ID" value="JU765_v2.g12770"/>
</dbReference>
<sequence length="502" mass="58885">MEISYYDQTIDEFTYKPIIDAKLDQIISDSKSEFKEKLIKIYFVNNDVPNIAFNSIVDPLFHPLKIGDIDFTHHLPIKLAPETKIVLIDHISFNSFLYEYVNTKNGVLEYKPVKCFEARFDMENHLKLMLQFFECELNELHILFSRLLNWTPVRNYLKLIKKENRDFSSYTVFSHLFNSQKAIIYGRYLSNDNVQSLLKLQQRLFLNEIELNTFNFKINKIIPSCRAIETYEPQTRLMGIDLGASRIVVCVSRNGRAELVKIDQEYSMPSVISFVEDEPIIGNVARRHLAKQPELVLFDLKHLRDTKRHLDAYWWHFGHCIEPKKSSFVFQSGDVFKQFATIEIYQILLQKLKQNASEYQSDLNERKDVDQAVITVPNFDNKLMLDDIIGAAQSVGLKILDIITETQADLLYFLSNKKYSKEETVAVVDIGGGTGFIEKFSFEEGFHEKLDLSSFCGREINEKLEHELRDLFYERFKIWPTFNVEQKLEIEKIKEDFSFEEE</sequence>
<name>A0AC34Q434_9BILA</name>